<gene>
    <name evidence="3" type="primary">LOC136076278</name>
</gene>
<evidence type="ECO:0000259" key="1">
    <source>
        <dbReference type="Pfam" id="PF03184"/>
    </source>
</evidence>
<dbReference type="InterPro" id="IPR004875">
    <property type="entry name" value="DDE_SF_endonuclease_dom"/>
</dbReference>
<reference evidence="3" key="2">
    <citation type="submission" date="2025-08" db="UniProtKB">
        <authorList>
            <consortium name="RefSeq"/>
        </authorList>
    </citation>
    <scope>IDENTIFICATION</scope>
</reference>
<proteinExistence type="predicted"/>
<dbReference type="Gene3D" id="3.30.420.10">
    <property type="entry name" value="Ribonuclease H-like superfamily/Ribonuclease H"/>
    <property type="match status" value="1"/>
</dbReference>
<dbReference type="InterPro" id="IPR050863">
    <property type="entry name" value="CenT-Element_Derived"/>
</dbReference>
<dbReference type="RefSeq" id="XP_065645824.1">
    <property type="nucleotide sequence ID" value="XM_065789752.1"/>
</dbReference>
<evidence type="ECO:0000313" key="2">
    <source>
        <dbReference type="Proteomes" id="UP001652625"/>
    </source>
</evidence>
<dbReference type="Pfam" id="PF03184">
    <property type="entry name" value="DDE_1"/>
    <property type="match status" value="1"/>
</dbReference>
<dbReference type="GeneID" id="136076278"/>
<protein>
    <submittedName>
        <fullName evidence="3">Uncharacterized protein LOC136076278</fullName>
    </submittedName>
</protein>
<evidence type="ECO:0000313" key="3">
    <source>
        <dbReference type="RefSeq" id="XP_065645824.1"/>
    </source>
</evidence>
<feature type="domain" description="DDE-1" evidence="1">
    <location>
        <begin position="217"/>
        <end position="311"/>
    </location>
</feature>
<sequence>MPRVYKRTTSKAKTSSKDMKDALHLIQKGKNKQELKLKEYILTCSRMFYGLPINECRCLAFEIATINKISISQRWHKDSMAGIDWMNKFRKRHPDFSLRTPEGYSLSWATSFNAHNVNILFDKLKELFARSPAFANGTWIFNLDETGTNTVQNPQKVLAKKAVKSVNKVTSAERGTLVTTCIITSASGQYLSPVIIFPRVHFKEHMLSGAPSGSLGLACKTGWMNDELFLNVMNHFIKFSYSTKENPSLLIFDNFEAHLSIAVLNLAKEHGVNVFTLPPYSTHKLQPLDMEVKGPFKTSYNAANDLWMLHNPGKIFTIYQVAASVGLAFLKTITPFNIVAALKKTGIFPYDTNVFTDIDFMCSSVTNRNFVSSNADPTTSTTRDIIKMPSPLNIDTNKLVTNDTMVDLSTSSDSFMSPKQFYEP</sequence>
<name>A0ABM4BA88_HYDVU</name>
<dbReference type="Proteomes" id="UP001652625">
    <property type="component" value="Chromosome 02"/>
</dbReference>
<dbReference type="PANTHER" id="PTHR19303:SF74">
    <property type="entry name" value="POGO TRANSPOSABLE ELEMENT WITH KRAB DOMAIN"/>
    <property type="match status" value="1"/>
</dbReference>
<keyword evidence="2" id="KW-1185">Reference proteome</keyword>
<accession>A0ABM4BA88</accession>
<organism evidence="2 3">
    <name type="scientific">Hydra vulgaris</name>
    <name type="common">Hydra</name>
    <name type="synonym">Hydra attenuata</name>
    <dbReference type="NCBI Taxonomy" id="6087"/>
    <lineage>
        <taxon>Eukaryota</taxon>
        <taxon>Metazoa</taxon>
        <taxon>Cnidaria</taxon>
        <taxon>Hydrozoa</taxon>
        <taxon>Hydroidolina</taxon>
        <taxon>Anthoathecata</taxon>
        <taxon>Aplanulata</taxon>
        <taxon>Hydridae</taxon>
        <taxon>Hydra</taxon>
    </lineage>
</organism>
<dbReference type="PANTHER" id="PTHR19303">
    <property type="entry name" value="TRANSPOSON"/>
    <property type="match status" value="1"/>
</dbReference>
<dbReference type="InterPro" id="IPR036397">
    <property type="entry name" value="RNaseH_sf"/>
</dbReference>
<reference evidence="2" key="1">
    <citation type="submission" date="2025-05" db="UniProtKB">
        <authorList>
            <consortium name="RefSeq"/>
        </authorList>
    </citation>
    <scope>NUCLEOTIDE SEQUENCE [LARGE SCALE GENOMIC DNA]</scope>
</reference>